<proteinExistence type="predicted"/>
<dbReference type="InterPro" id="IPR014500">
    <property type="entry name" value="UCP019307_cupin"/>
</dbReference>
<organism evidence="2 3">
    <name type="scientific">Legionella drozanskii LLAP-1</name>
    <dbReference type="NCBI Taxonomy" id="1212489"/>
    <lineage>
        <taxon>Bacteria</taxon>
        <taxon>Pseudomonadati</taxon>
        <taxon>Pseudomonadota</taxon>
        <taxon>Gammaproteobacteria</taxon>
        <taxon>Legionellales</taxon>
        <taxon>Legionellaceae</taxon>
        <taxon>Legionella</taxon>
    </lineage>
</organism>
<keyword evidence="3" id="KW-1185">Reference proteome</keyword>
<dbReference type="CDD" id="cd02219">
    <property type="entry name" value="cupin_YjlB-like"/>
    <property type="match status" value="1"/>
</dbReference>
<name>A0A0W0SXL5_9GAMM</name>
<dbReference type="InterPro" id="IPR011051">
    <property type="entry name" value="RmlC_Cupin_sf"/>
</dbReference>
<dbReference type="Pfam" id="PF07883">
    <property type="entry name" value="Cupin_2"/>
    <property type="match status" value="1"/>
</dbReference>
<accession>A0A0W0SXL5</accession>
<dbReference type="Proteomes" id="UP000054736">
    <property type="component" value="Unassembled WGS sequence"/>
</dbReference>
<evidence type="ECO:0000313" key="3">
    <source>
        <dbReference type="Proteomes" id="UP000054736"/>
    </source>
</evidence>
<gene>
    <name evidence="2" type="ORF">Ldro_1304</name>
</gene>
<dbReference type="PANTHER" id="PTHR36448:SF2">
    <property type="entry name" value="CUPIN TYPE-1 DOMAIN-CONTAINING PROTEIN"/>
    <property type="match status" value="1"/>
</dbReference>
<dbReference type="InterPro" id="IPR014710">
    <property type="entry name" value="RmlC-like_jellyroll"/>
</dbReference>
<dbReference type="OrthoDB" id="9791759at2"/>
<dbReference type="PIRSF" id="PIRSF019307">
    <property type="entry name" value="UCP019307"/>
    <property type="match status" value="1"/>
</dbReference>
<evidence type="ECO:0000313" key="2">
    <source>
        <dbReference type="EMBL" id="KTC87685.1"/>
    </source>
</evidence>
<dbReference type="RefSeq" id="WP_058495602.1">
    <property type="nucleotide sequence ID" value="NZ_CAAAIU010000002.1"/>
</dbReference>
<dbReference type="InterPro" id="IPR013096">
    <property type="entry name" value="Cupin_2"/>
</dbReference>
<dbReference type="PATRIC" id="fig|1212489.4.peg.1375"/>
<dbReference type="EMBL" id="LNXY01000020">
    <property type="protein sequence ID" value="KTC87685.1"/>
    <property type="molecule type" value="Genomic_DNA"/>
</dbReference>
<evidence type="ECO:0000259" key="1">
    <source>
        <dbReference type="Pfam" id="PF07883"/>
    </source>
</evidence>
<protein>
    <submittedName>
        <fullName evidence="2">Cupin domain protein</fullName>
    </submittedName>
</protein>
<comment type="caution">
    <text evidence="2">The sequence shown here is derived from an EMBL/GenBank/DDBJ whole genome shotgun (WGS) entry which is preliminary data.</text>
</comment>
<sequence>MGHLTPEDIIQEMISPEAYFPGNPNYPLLIYKQVFSAGNETPKEIQTRLERNNWDQSWIDSIYDFHHYHSSTHEVLVIISGDGQVQFGGEQGSTHTISAGDVVIIPAGVAHKSLNLSDNFRCIGAYPFNISVDMKLGRVEEYLKAIETVKQIGLPKKDPVFGEKGLLFDYWHSSK</sequence>
<dbReference type="STRING" id="1212489.Ldro_1304"/>
<dbReference type="InterPro" id="IPR047121">
    <property type="entry name" value="YjiB-like"/>
</dbReference>
<dbReference type="AlphaFoldDB" id="A0A0W0SXL5"/>
<dbReference type="PANTHER" id="PTHR36448">
    <property type="entry name" value="BLR7373 PROTEIN"/>
    <property type="match status" value="1"/>
</dbReference>
<dbReference type="Gene3D" id="2.60.120.10">
    <property type="entry name" value="Jelly Rolls"/>
    <property type="match status" value="1"/>
</dbReference>
<reference evidence="2 3" key="1">
    <citation type="submission" date="2015-11" db="EMBL/GenBank/DDBJ databases">
        <title>Genomic analysis of 38 Legionella species identifies large and diverse effector repertoires.</title>
        <authorList>
            <person name="Burstein D."/>
            <person name="Amaro F."/>
            <person name="Zusman T."/>
            <person name="Lifshitz Z."/>
            <person name="Cohen O."/>
            <person name="Gilbert J.A."/>
            <person name="Pupko T."/>
            <person name="Shuman H.A."/>
            <person name="Segal G."/>
        </authorList>
    </citation>
    <scope>NUCLEOTIDE SEQUENCE [LARGE SCALE GENOMIC DNA]</scope>
    <source>
        <strain evidence="2 3">ATCC 700990</strain>
    </source>
</reference>
<feature type="domain" description="Cupin type-2" evidence="1">
    <location>
        <begin position="66"/>
        <end position="118"/>
    </location>
</feature>
<dbReference type="SUPFAM" id="SSF51182">
    <property type="entry name" value="RmlC-like cupins"/>
    <property type="match status" value="1"/>
</dbReference>